<organism evidence="2 3">
    <name type="scientific">Collybiopsis confluens</name>
    <dbReference type="NCBI Taxonomy" id="2823264"/>
    <lineage>
        <taxon>Eukaryota</taxon>
        <taxon>Fungi</taxon>
        <taxon>Dikarya</taxon>
        <taxon>Basidiomycota</taxon>
        <taxon>Agaricomycotina</taxon>
        <taxon>Agaricomycetes</taxon>
        <taxon>Agaricomycetidae</taxon>
        <taxon>Agaricales</taxon>
        <taxon>Marasmiineae</taxon>
        <taxon>Omphalotaceae</taxon>
        <taxon>Collybiopsis</taxon>
    </lineage>
</organism>
<evidence type="ECO:0000313" key="3">
    <source>
        <dbReference type="Proteomes" id="UP000518752"/>
    </source>
</evidence>
<dbReference type="InterPro" id="IPR027417">
    <property type="entry name" value="P-loop_NTPase"/>
</dbReference>
<keyword evidence="3" id="KW-1185">Reference proteome</keyword>
<dbReference type="AlphaFoldDB" id="A0A8H5LQW1"/>
<accession>A0A8H5LQW1</accession>
<dbReference type="GO" id="GO:0005525">
    <property type="term" value="F:GTP binding"/>
    <property type="evidence" value="ECO:0007669"/>
    <property type="project" value="InterPro"/>
</dbReference>
<dbReference type="PANTHER" id="PTHR43834:SF2">
    <property type="entry name" value="GTPASE DER"/>
    <property type="match status" value="1"/>
</dbReference>
<dbReference type="PANTHER" id="PTHR43834">
    <property type="entry name" value="GTPASE DER"/>
    <property type="match status" value="1"/>
</dbReference>
<dbReference type="CDD" id="cd00882">
    <property type="entry name" value="Ras_like_GTPase"/>
    <property type="match status" value="2"/>
</dbReference>
<dbReference type="Gene3D" id="3.40.50.300">
    <property type="entry name" value="P-loop containing nucleotide triphosphate hydrolases"/>
    <property type="match status" value="2"/>
</dbReference>
<sequence length="477" mass="53586">MPPQNILFFGPAGCGKSSIVNMLLELGHQGKNGKAPVSDGAKSSTKDIGQHITKFGDKEYNLIDTIGLDQRGSGDDQVKNLYNLLRGLSNGISLLVYCVRAPFFPQKLEKNYHFIHNGLCARSVKTVIVVTGREDLPDLNSWWTSQKDALEENGMHFVGHTCITATPGRKTTEGYNKQLEYDESKESLRELVVGECQKVTTPWKMVRSAAFLQDESRQALKAPQNIIFFGSTGCGKSSIVNMLLGEEKAHISNGAKPCTHKNEAYLANDGGKQYRLYDTIGLDQVGVENRTDILVQLYHLIRSLHDHDGVTLLVYCMRGPTFPETLDRSYRIFYEGFCRQEVPIVIVVTGLEDLADMESWWTNNAAAFSEKNLAFEGHACITAKTGKAEYNPSRRDLWKMISDECDKVSEPWKMDSAGNWFEAVVKWIRHNLPSWMDEHFDPRQADLYSVLAECLPEKEAREIAIRGDQYSEGNDPS</sequence>
<dbReference type="OrthoDB" id="8954335at2759"/>
<feature type="domain" description="G" evidence="1">
    <location>
        <begin position="6"/>
        <end position="105"/>
    </location>
</feature>
<dbReference type="SUPFAM" id="SSF52540">
    <property type="entry name" value="P-loop containing nucleoside triphosphate hydrolases"/>
    <property type="match status" value="2"/>
</dbReference>
<feature type="domain" description="G" evidence="1">
    <location>
        <begin position="226"/>
        <end position="327"/>
    </location>
</feature>
<reference evidence="2 3" key="1">
    <citation type="journal article" date="2020" name="ISME J.">
        <title>Uncovering the hidden diversity of litter-decomposition mechanisms in mushroom-forming fungi.</title>
        <authorList>
            <person name="Floudas D."/>
            <person name="Bentzer J."/>
            <person name="Ahren D."/>
            <person name="Johansson T."/>
            <person name="Persson P."/>
            <person name="Tunlid A."/>
        </authorList>
    </citation>
    <scope>NUCLEOTIDE SEQUENCE [LARGE SCALE GENOMIC DNA]</scope>
    <source>
        <strain evidence="2 3">CBS 406.79</strain>
    </source>
</reference>
<evidence type="ECO:0000259" key="1">
    <source>
        <dbReference type="Pfam" id="PF01926"/>
    </source>
</evidence>
<evidence type="ECO:0000313" key="2">
    <source>
        <dbReference type="EMBL" id="KAF5366129.1"/>
    </source>
</evidence>
<comment type="caution">
    <text evidence="2">The sequence shown here is derived from an EMBL/GenBank/DDBJ whole genome shotgun (WGS) entry which is preliminary data.</text>
</comment>
<proteinExistence type="predicted"/>
<dbReference type="Pfam" id="PF01926">
    <property type="entry name" value="MMR_HSR1"/>
    <property type="match status" value="2"/>
</dbReference>
<dbReference type="EMBL" id="JAACJN010000156">
    <property type="protein sequence ID" value="KAF5366129.1"/>
    <property type="molecule type" value="Genomic_DNA"/>
</dbReference>
<dbReference type="Proteomes" id="UP000518752">
    <property type="component" value="Unassembled WGS sequence"/>
</dbReference>
<protein>
    <recommendedName>
        <fullName evidence="1">G domain-containing protein</fullName>
    </recommendedName>
</protein>
<dbReference type="InterPro" id="IPR006073">
    <property type="entry name" value="GTP-bd"/>
</dbReference>
<name>A0A8H5LQW1_9AGAR</name>
<gene>
    <name evidence="2" type="ORF">D9757_010948</name>
</gene>